<dbReference type="Gene3D" id="1.20.1260.10">
    <property type="match status" value="1"/>
</dbReference>
<feature type="domain" description="DUF4142" evidence="3">
    <location>
        <begin position="46"/>
        <end position="182"/>
    </location>
</feature>
<dbReference type="Pfam" id="PF13628">
    <property type="entry name" value="DUF4142"/>
    <property type="match status" value="1"/>
</dbReference>
<dbReference type="InterPro" id="IPR025419">
    <property type="entry name" value="DUF4142"/>
</dbReference>
<dbReference type="Proteomes" id="UP001317629">
    <property type="component" value="Chromosome"/>
</dbReference>
<name>A0ABM8E4G6_9HYPH</name>
<gene>
    <name evidence="4" type="ORF">SS37A_03990</name>
</gene>
<dbReference type="PANTHER" id="PTHR38593">
    <property type="entry name" value="BLR2558 PROTEIN"/>
    <property type="match status" value="1"/>
</dbReference>
<keyword evidence="5" id="KW-1185">Reference proteome</keyword>
<evidence type="ECO:0000313" key="4">
    <source>
        <dbReference type="EMBL" id="BDV32870.1"/>
    </source>
</evidence>
<dbReference type="RefSeq" id="WP_281930109.1">
    <property type="nucleotide sequence ID" value="NZ_AP027142.1"/>
</dbReference>
<feature type="chain" id="PRO_5045942672" description="DUF4142 domain-containing protein" evidence="2">
    <location>
        <begin position="22"/>
        <end position="189"/>
    </location>
</feature>
<keyword evidence="2" id="KW-0732">Signal</keyword>
<dbReference type="EMBL" id="AP027142">
    <property type="protein sequence ID" value="BDV32870.1"/>
    <property type="molecule type" value="Genomic_DNA"/>
</dbReference>
<evidence type="ECO:0000313" key="5">
    <source>
        <dbReference type="Proteomes" id="UP001317629"/>
    </source>
</evidence>
<feature type="region of interest" description="Disordered" evidence="1">
    <location>
        <begin position="22"/>
        <end position="42"/>
    </location>
</feature>
<organism evidence="4 5">
    <name type="scientific">Methylocystis iwaonis</name>
    <dbReference type="NCBI Taxonomy" id="2885079"/>
    <lineage>
        <taxon>Bacteria</taxon>
        <taxon>Pseudomonadati</taxon>
        <taxon>Pseudomonadota</taxon>
        <taxon>Alphaproteobacteria</taxon>
        <taxon>Hyphomicrobiales</taxon>
        <taxon>Methylocystaceae</taxon>
        <taxon>Methylocystis</taxon>
    </lineage>
</organism>
<feature type="signal peptide" evidence="2">
    <location>
        <begin position="1"/>
        <end position="21"/>
    </location>
</feature>
<dbReference type="PANTHER" id="PTHR38593:SF1">
    <property type="entry name" value="BLR2558 PROTEIN"/>
    <property type="match status" value="1"/>
</dbReference>
<dbReference type="InterPro" id="IPR012347">
    <property type="entry name" value="Ferritin-like"/>
</dbReference>
<reference evidence="4 5" key="1">
    <citation type="journal article" date="2023" name="Int. J. Syst. Evol. Microbiol.">
        <title>Methylocystis iwaonis sp. nov., a type II methane-oxidizing bacterium from surface soil of a rice paddy field in Japan, and emended description of the genus Methylocystis (ex Whittenbury et al. 1970) Bowman et al. 1993.</title>
        <authorList>
            <person name="Kaise H."/>
            <person name="Sawadogo J.B."/>
            <person name="Alam M.S."/>
            <person name="Ueno C."/>
            <person name="Dianou D."/>
            <person name="Shinjo R."/>
            <person name="Asakawa S."/>
        </authorList>
    </citation>
    <scope>NUCLEOTIDE SEQUENCE [LARGE SCALE GENOMIC DNA]</scope>
    <source>
        <strain evidence="4 5">SS37A-Re</strain>
    </source>
</reference>
<protein>
    <recommendedName>
        <fullName evidence="3">DUF4142 domain-containing protein</fullName>
    </recommendedName>
</protein>
<evidence type="ECO:0000256" key="2">
    <source>
        <dbReference type="SAM" id="SignalP"/>
    </source>
</evidence>
<evidence type="ECO:0000256" key="1">
    <source>
        <dbReference type="SAM" id="MobiDB-lite"/>
    </source>
</evidence>
<evidence type="ECO:0000259" key="3">
    <source>
        <dbReference type="Pfam" id="PF13628"/>
    </source>
</evidence>
<sequence>MRPVIATSVFLALALQGAAFAQQSTQTPMREAPTTGARTTQSQRVTTQEFLNKAWNINNFEIQAGQEAENKAQKSEFKDFAKMVVNDHQKMQDDLRSIMRSTRGAELPNAADAEHAQKLKQLSSATGAAFDREFRTLQIQGHQEAIRLFQDYAASGDNPDLKKFAQNSVAILERHLQRAESLKGPEGVM</sequence>
<proteinExistence type="predicted"/>
<accession>A0ABM8E4G6</accession>